<dbReference type="PANTHER" id="PTHR21716">
    <property type="entry name" value="TRANSMEMBRANE PROTEIN"/>
    <property type="match status" value="1"/>
</dbReference>
<protein>
    <submittedName>
        <fullName evidence="7">AI-2E family transporter</fullName>
    </submittedName>
</protein>
<reference evidence="7 8" key="1">
    <citation type="journal article" date="2024" name="Chem. Sci.">
        <title>Discovery of megapolipeptins by genome mining of a Burkholderiales bacteria collection.</title>
        <authorList>
            <person name="Paulo B.S."/>
            <person name="Recchia M.J.J."/>
            <person name="Lee S."/>
            <person name="Fergusson C.H."/>
            <person name="Romanowski S.B."/>
            <person name="Hernandez A."/>
            <person name="Krull N."/>
            <person name="Liu D.Y."/>
            <person name="Cavanagh H."/>
            <person name="Bos A."/>
            <person name="Gray C.A."/>
            <person name="Murphy B.T."/>
            <person name="Linington R.G."/>
            <person name="Eustaquio A.S."/>
        </authorList>
    </citation>
    <scope>NUCLEOTIDE SEQUENCE [LARGE SCALE GENOMIC DNA]</scope>
    <source>
        <strain evidence="7 8">RL21-008-BIB-B</strain>
    </source>
</reference>
<keyword evidence="3 6" id="KW-0812">Transmembrane</keyword>
<comment type="caution">
    <text evidence="7">The sequence shown here is derived from an EMBL/GenBank/DDBJ whole genome shotgun (WGS) entry which is preliminary data.</text>
</comment>
<comment type="similarity">
    <text evidence="2">Belongs to the autoinducer-2 exporter (AI-2E) (TC 2.A.86) family.</text>
</comment>
<keyword evidence="5 6" id="KW-0472">Membrane</keyword>
<accession>A0ABW8ZEL7</accession>
<evidence type="ECO:0000256" key="5">
    <source>
        <dbReference type="ARBA" id="ARBA00023136"/>
    </source>
</evidence>
<organism evidence="7 8">
    <name type="scientific">Herbaspirillum rhizosphaerae</name>
    <dbReference type="NCBI Taxonomy" id="346179"/>
    <lineage>
        <taxon>Bacteria</taxon>
        <taxon>Pseudomonadati</taxon>
        <taxon>Pseudomonadota</taxon>
        <taxon>Betaproteobacteria</taxon>
        <taxon>Burkholderiales</taxon>
        <taxon>Oxalobacteraceae</taxon>
        <taxon>Herbaspirillum</taxon>
    </lineage>
</organism>
<dbReference type="EMBL" id="JAQQFR010000023">
    <property type="protein sequence ID" value="MFL9881303.1"/>
    <property type="molecule type" value="Genomic_DNA"/>
</dbReference>
<gene>
    <name evidence="7" type="ORF">PQR63_23095</name>
</gene>
<dbReference type="PANTHER" id="PTHR21716:SF64">
    <property type="entry name" value="AI-2 TRANSPORT PROTEIN TQSA"/>
    <property type="match status" value="1"/>
</dbReference>
<evidence type="ECO:0000256" key="6">
    <source>
        <dbReference type="SAM" id="Phobius"/>
    </source>
</evidence>
<feature type="transmembrane region" description="Helical" evidence="6">
    <location>
        <begin position="314"/>
        <end position="345"/>
    </location>
</feature>
<evidence type="ECO:0000256" key="2">
    <source>
        <dbReference type="ARBA" id="ARBA00009773"/>
    </source>
</evidence>
<name>A0ABW8ZEL7_9BURK</name>
<evidence type="ECO:0000313" key="8">
    <source>
        <dbReference type="Proteomes" id="UP001629214"/>
    </source>
</evidence>
<proteinExistence type="inferred from homology"/>
<keyword evidence="8" id="KW-1185">Reference proteome</keyword>
<sequence>MPFSLTDEQKQSLLWLILGLLLVGLLVLLGPMLTPFVTAAILAYALNPGVDWLAGRRIGRFRLPRVLAVLIIILLLVLAVLALILVVVPVLVKEIPLLQQQIPNFLDKLNTAVAPRLREYGIHVRLDVTGIKKIMTQQLATSGDEIWASVLASVKIGGTALLAWLANLLFIPMVLFYLLQDWHPFIGRLRGMIPRRWVAKISHMTEEVDDLLAQYLRGQLLVMLILAAYYSIALAIAGFDIALPVGILTGLLVFIPYVGFGLGLVLALIAAVLQFTGLYGLVAVAIIYGIGQVLESFILTPQLVGERIGLHPLVVIFALLAFGQLFGFVGVLLALPTSAIISVMVRHLRQHYLSSSFYNSET</sequence>
<comment type="subcellular location">
    <subcellularLocation>
        <location evidence="1">Membrane</location>
        <topology evidence="1">Multi-pass membrane protein</topology>
    </subcellularLocation>
</comment>
<evidence type="ECO:0000256" key="1">
    <source>
        <dbReference type="ARBA" id="ARBA00004141"/>
    </source>
</evidence>
<feature type="transmembrane region" description="Helical" evidence="6">
    <location>
        <begin position="220"/>
        <end position="239"/>
    </location>
</feature>
<dbReference type="RefSeq" id="WP_408170572.1">
    <property type="nucleotide sequence ID" value="NZ_JAQQFR010000023.1"/>
</dbReference>
<keyword evidence="4 6" id="KW-1133">Transmembrane helix</keyword>
<evidence type="ECO:0000256" key="4">
    <source>
        <dbReference type="ARBA" id="ARBA00022989"/>
    </source>
</evidence>
<dbReference type="Proteomes" id="UP001629214">
    <property type="component" value="Unassembled WGS sequence"/>
</dbReference>
<feature type="transmembrane region" description="Helical" evidence="6">
    <location>
        <begin position="66"/>
        <end position="92"/>
    </location>
</feature>
<dbReference type="InterPro" id="IPR002549">
    <property type="entry name" value="AI-2E-like"/>
</dbReference>
<dbReference type="Pfam" id="PF01594">
    <property type="entry name" value="AI-2E_transport"/>
    <property type="match status" value="1"/>
</dbReference>
<feature type="transmembrane region" description="Helical" evidence="6">
    <location>
        <begin position="161"/>
        <end position="179"/>
    </location>
</feature>
<feature type="transmembrane region" description="Helical" evidence="6">
    <location>
        <begin position="245"/>
        <end position="269"/>
    </location>
</feature>
<evidence type="ECO:0000256" key="3">
    <source>
        <dbReference type="ARBA" id="ARBA00022692"/>
    </source>
</evidence>
<feature type="transmembrane region" description="Helical" evidence="6">
    <location>
        <begin position="12"/>
        <end position="30"/>
    </location>
</feature>
<evidence type="ECO:0000313" key="7">
    <source>
        <dbReference type="EMBL" id="MFL9881303.1"/>
    </source>
</evidence>
<feature type="transmembrane region" description="Helical" evidence="6">
    <location>
        <begin position="276"/>
        <end position="294"/>
    </location>
</feature>